<evidence type="ECO:0000313" key="7">
    <source>
        <dbReference type="Proteomes" id="UP000267128"/>
    </source>
</evidence>
<keyword evidence="7" id="KW-1185">Reference proteome</keyword>
<evidence type="ECO:0000256" key="4">
    <source>
        <dbReference type="ARBA" id="ARBA00022679"/>
    </source>
</evidence>
<comment type="caution">
    <text evidence="6">The sequence shown here is derived from an EMBL/GenBank/DDBJ whole genome shotgun (WGS) entry which is preliminary data.</text>
</comment>
<sequence>MPTQLSPRPADSRRTSGATPRVSVVVLTQGTRPADLAAGLDAVLAQRDVAFDVVVVGNGTEPSGLPEGVRSIALPENLGIPAGRNAGVPATTGDVLFFLDDDARPATDDYLARAVALFDADPALGVIHPRVDPTHGVAPRRWIPRVRKGDPRRSSAAFVLWEGGSVIRRDAFDAVGGWPELYRYAHEGIEFTWRIWDAGYRVRYTGDLAVLHPPIDPARHATYYRYNARHRVWTARRNLRWPFTGLYVGTWTLVQLVRSARTAEARATLKPWFAGWREGWRVDPGGRKPLRWSTIWLMTRHGRPPVV</sequence>
<dbReference type="AlphaFoldDB" id="A0A3N0CJX2"/>
<evidence type="ECO:0000313" key="6">
    <source>
        <dbReference type="EMBL" id="RNL63750.1"/>
    </source>
</evidence>
<accession>A0A3N0CJX2</accession>
<evidence type="ECO:0000256" key="2">
    <source>
        <dbReference type="ARBA" id="ARBA00006739"/>
    </source>
</evidence>
<reference evidence="6 7" key="1">
    <citation type="submission" date="2018-11" db="EMBL/GenBank/DDBJ databases">
        <authorList>
            <person name="Li F."/>
        </authorList>
    </citation>
    <scope>NUCLEOTIDE SEQUENCE [LARGE SCALE GENOMIC DNA]</scope>
    <source>
        <strain evidence="6 7">Gsoil 097</strain>
    </source>
</reference>
<dbReference type="SUPFAM" id="SSF53448">
    <property type="entry name" value="Nucleotide-diphospho-sugar transferases"/>
    <property type="match status" value="1"/>
</dbReference>
<feature type="domain" description="Glycosyltransferase 2-like" evidence="5">
    <location>
        <begin position="23"/>
        <end position="175"/>
    </location>
</feature>
<name>A0A3N0CJX2_9ACTN</name>
<keyword evidence="3" id="KW-0328">Glycosyltransferase</keyword>
<gene>
    <name evidence="6" type="ORF">EFK50_08450</name>
</gene>
<dbReference type="Proteomes" id="UP000267128">
    <property type="component" value="Unassembled WGS sequence"/>
</dbReference>
<dbReference type="RefSeq" id="WP_123227137.1">
    <property type="nucleotide sequence ID" value="NZ_RJSE01000006.1"/>
</dbReference>
<dbReference type="Gene3D" id="3.90.550.10">
    <property type="entry name" value="Spore Coat Polysaccharide Biosynthesis Protein SpsA, Chain A"/>
    <property type="match status" value="1"/>
</dbReference>
<dbReference type="EMBL" id="RJSE01000006">
    <property type="protein sequence ID" value="RNL63750.1"/>
    <property type="molecule type" value="Genomic_DNA"/>
</dbReference>
<dbReference type="GO" id="GO:0016757">
    <property type="term" value="F:glycosyltransferase activity"/>
    <property type="evidence" value="ECO:0007669"/>
    <property type="project" value="UniProtKB-KW"/>
</dbReference>
<dbReference type="InterPro" id="IPR029044">
    <property type="entry name" value="Nucleotide-diphossugar_trans"/>
</dbReference>
<evidence type="ECO:0000256" key="3">
    <source>
        <dbReference type="ARBA" id="ARBA00022676"/>
    </source>
</evidence>
<organism evidence="6 7">
    <name type="scientific">Nocardioides marmoriginsengisoli</name>
    <dbReference type="NCBI Taxonomy" id="661483"/>
    <lineage>
        <taxon>Bacteria</taxon>
        <taxon>Bacillati</taxon>
        <taxon>Actinomycetota</taxon>
        <taxon>Actinomycetes</taxon>
        <taxon>Propionibacteriales</taxon>
        <taxon>Nocardioidaceae</taxon>
        <taxon>Nocardioides</taxon>
    </lineage>
</organism>
<comment type="similarity">
    <text evidence="2">Belongs to the glycosyltransferase 2 family.</text>
</comment>
<dbReference type="InterPro" id="IPR001173">
    <property type="entry name" value="Glyco_trans_2-like"/>
</dbReference>
<comment type="pathway">
    <text evidence="1">Cell wall biogenesis; cell wall polysaccharide biosynthesis.</text>
</comment>
<evidence type="ECO:0000256" key="1">
    <source>
        <dbReference type="ARBA" id="ARBA00004776"/>
    </source>
</evidence>
<protein>
    <submittedName>
        <fullName evidence="6">Glycosyltransferase</fullName>
    </submittedName>
</protein>
<keyword evidence="4 6" id="KW-0808">Transferase</keyword>
<dbReference type="Pfam" id="PF00535">
    <property type="entry name" value="Glycos_transf_2"/>
    <property type="match status" value="1"/>
</dbReference>
<proteinExistence type="inferred from homology"/>
<dbReference type="PANTHER" id="PTHR43179">
    <property type="entry name" value="RHAMNOSYLTRANSFERASE WBBL"/>
    <property type="match status" value="1"/>
</dbReference>
<evidence type="ECO:0000259" key="5">
    <source>
        <dbReference type="Pfam" id="PF00535"/>
    </source>
</evidence>
<dbReference type="PANTHER" id="PTHR43179:SF12">
    <property type="entry name" value="GALACTOFURANOSYLTRANSFERASE GLFT2"/>
    <property type="match status" value="1"/>
</dbReference>
<dbReference type="OrthoDB" id="5174363at2"/>